<dbReference type="AlphaFoldDB" id="A0A1H9RCQ7"/>
<accession>A0A1H9RCQ7</accession>
<dbReference type="Proteomes" id="UP000199114">
    <property type="component" value="Unassembled WGS sequence"/>
</dbReference>
<name>A0A1H9RCQ7_9EURY</name>
<feature type="transmembrane region" description="Helical" evidence="2">
    <location>
        <begin position="104"/>
        <end position="123"/>
    </location>
</feature>
<proteinExistence type="predicted"/>
<organism evidence="3 4">
    <name type="scientific">Natrinema salaciae</name>
    <dbReference type="NCBI Taxonomy" id="1186196"/>
    <lineage>
        <taxon>Archaea</taxon>
        <taxon>Methanobacteriati</taxon>
        <taxon>Methanobacteriota</taxon>
        <taxon>Stenosarchaea group</taxon>
        <taxon>Halobacteria</taxon>
        <taxon>Halobacteriales</taxon>
        <taxon>Natrialbaceae</taxon>
        <taxon>Natrinema</taxon>
    </lineage>
</organism>
<feature type="transmembrane region" description="Helical" evidence="2">
    <location>
        <begin position="178"/>
        <end position="197"/>
    </location>
</feature>
<keyword evidence="2" id="KW-1133">Transmembrane helix</keyword>
<keyword evidence="2" id="KW-0812">Transmembrane</keyword>
<feature type="compositionally biased region" description="Low complexity" evidence="1">
    <location>
        <begin position="63"/>
        <end position="86"/>
    </location>
</feature>
<evidence type="ECO:0000313" key="4">
    <source>
        <dbReference type="Proteomes" id="UP000199114"/>
    </source>
</evidence>
<dbReference type="STRING" id="1186196.SAMN04489841_4352"/>
<evidence type="ECO:0008006" key="5">
    <source>
        <dbReference type="Google" id="ProtNLM"/>
    </source>
</evidence>
<keyword evidence="4" id="KW-1185">Reference proteome</keyword>
<evidence type="ECO:0000313" key="3">
    <source>
        <dbReference type="EMBL" id="SER70536.1"/>
    </source>
</evidence>
<dbReference type="EMBL" id="FOFD01000007">
    <property type="protein sequence ID" value="SER70536.1"/>
    <property type="molecule type" value="Genomic_DNA"/>
</dbReference>
<feature type="transmembrane region" description="Helical" evidence="2">
    <location>
        <begin position="151"/>
        <end position="172"/>
    </location>
</feature>
<protein>
    <recommendedName>
        <fullName evidence="5">DUF456 domain-containing protein</fullName>
    </recommendedName>
</protein>
<sequence length="210" mass="21355">MSDRSDEITESRNGDPPATDDLLEETDRLLSESGTSGDAARSDASPGQGSDPEFDPERDAALESDGASAGDADAGTGSSRLSPSSWLSPLTSRLSLGRYFSPKAYFALVLVLGAGLLAGATALPFGGRLVGMFATAFVVGLLASKRRYLEIATAGVSVGGVAAVLNYTVLAVAGSGQAVVAVGATVGLLASVVGYYFGRDLRDGLSRDVD</sequence>
<feature type="transmembrane region" description="Helical" evidence="2">
    <location>
        <begin position="129"/>
        <end position="144"/>
    </location>
</feature>
<reference evidence="4" key="1">
    <citation type="submission" date="2016-10" db="EMBL/GenBank/DDBJ databases">
        <authorList>
            <person name="Varghese N."/>
            <person name="Submissions S."/>
        </authorList>
    </citation>
    <scope>NUCLEOTIDE SEQUENCE [LARGE SCALE GENOMIC DNA]</scope>
    <source>
        <strain evidence="4">DSM 25055</strain>
    </source>
</reference>
<evidence type="ECO:0000256" key="1">
    <source>
        <dbReference type="SAM" id="MobiDB-lite"/>
    </source>
</evidence>
<evidence type="ECO:0000256" key="2">
    <source>
        <dbReference type="SAM" id="Phobius"/>
    </source>
</evidence>
<dbReference type="RefSeq" id="WP_090621704.1">
    <property type="nucleotide sequence ID" value="NZ_FOFD01000007.1"/>
</dbReference>
<feature type="compositionally biased region" description="Basic and acidic residues" evidence="1">
    <location>
        <begin position="1"/>
        <end position="13"/>
    </location>
</feature>
<gene>
    <name evidence="3" type="ORF">SAMN04489841_4352</name>
</gene>
<keyword evidence="2" id="KW-0472">Membrane</keyword>
<feature type="region of interest" description="Disordered" evidence="1">
    <location>
        <begin position="1"/>
        <end position="86"/>
    </location>
</feature>